<dbReference type="Pfam" id="PF11101">
    <property type="entry name" value="DUF2884"/>
    <property type="match status" value="1"/>
</dbReference>
<comment type="caution">
    <text evidence="1">The sequence shown here is derived from an EMBL/GenBank/DDBJ whole genome shotgun (WGS) entry which is preliminary data.</text>
</comment>
<dbReference type="Proteomes" id="UP000029998">
    <property type="component" value="Unassembled WGS sequence"/>
</dbReference>
<protein>
    <recommendedName>
        <fullName evidence="3">DUF2884 family protein</fullName>
    </recommendedName>
</protein>
<evidence type="ECO:0000313" key="1">
    <source>
        <dbReference type="EMBL" id="KGM53350.1"/>
    </source>
</evidence>
<dbReference type="OrthoDB" id="7063031at2"/>
<dbReference type="STRING" id="1385517.N800_07875"/>
<dbReference type="InterPro" id="IPR021307">
    <property type="entry name" value="DUF2884"/>
</dbReference>
<proteinExistence type="predicted"/>
<gene>
    <name evidence="1" type="ORF">N800_07875</name>
</gene>
<accession>A0A0A0ET27</accession>
<evidence type="ECO:0008006" key="3">
    <source>
        <dbReference type="Google" id="ProtNLM"/>
    </source>
</evidence>
<dbReference type="eggNOG" id="ENOG502Z7W2">
    <property type="taxonomic scope" value="Bacteria"/>
</dbReference>
<keyword evidence="2" id="KW-1185">Reference proteome</keyword>
<dbReference type="EMBL" id="AVPU01000032">
    <property type="protein sequence ID" value="KGM53350.1"/>
    <property type="molecule type" value="Genomic_DNA"/>
</dbReference>
<reference evidence="1 2" key="1">
    <citation type="submission" date="2013-08" db="EMBL/GenBank/DDBJ databases">
        <title>Genome sequencing of Lysobacter.</title>
        <authorList>
            <person name="Zhang S."/>
            <person name="Wang G."/>
        </authorList>
    </citation>
    <scope>NUCLEOTIDE SEQUENCE [LARGE SCALE GENOMIC DNA]</scope>
    <source>
        <strain evidence="1 2">GH1-9</strain>
    </source>
</reference>
<sequence>MRRVPVFAALALACVNVAAKDIGCRVESDYELTLNPRSLILVRDAGVPKAIVMRQGRLFVDTAWVTLGSEDARRLAAFEQGTRDAMPEAQAIGRAAADIAFTALGEVAAGFSSDPVAVRAKLDAARVKLDARLANSVSAHRFDGRDVGRGIAEAVGEAIPNLIGDIVGGAISAAFTGDKSRLERMEHLDAEIEAAVAPRAAAIEQRSLALCQRLEALDALDNALEYRLPNGQPLQLLRVTAAPEGVPAS</sequence>
<dbReference type="AlphaFoldDB" id="A0A0A0ET27"/>
<dbReference type="RefSeq" id="WP_036139524.1">
    <property type="nucleotide sequence ID" value="NZ_AVPU01000032.1"/>
</dbReference>
<name>A0A0A0ET27_9GAMM</name>
<organism evidence="1 2">
    <name type="scientific">Lysobacter daejeonensis GH1-9</name>
    <dbReference type="NCBI Taxonomy" id="1385517"/>
    <lineage>
        <taxon>Bacteria</taxon>
        <taxon>Pseudomonadati</taxon>
        <taxon>Pseudomonadota</taxon>
        <taxon>Gammaproteobacteria</taxon>
        <taxon>Lysobacterales</taxon>
        <taxon>Lysobacteraceae</taxon>
        <taxon>Aerolutibacter</taxon>
    </lineage>
</organism>
<evidence type="ECO:0000313" key="2">
    <source>
        <dbReference type="Proteomes" id="UP000029998"/>
    </source>
</evidence>